<dbReference type="AlphaFoldDB" id="A0A939DSF5"/>
<dbReference type="InterPro" id="IPR001036">
    <property type="entry name" value="Acrflvin-R"/>
</dbReference>
<protein>
    <submittedName>
        <fullName evidence="1">Efflux RND transporter permease subunit</fullName>
    </submittedName>
</protein>
<dbReference type="Pfam" id="PF00873">
    <property type="entry name" value="ACR_tran"/>
    <property type="match status" value="1"/>
</dbReference>
<dbReference type="SUPFAM" id="SSF82693">
    <property type="entry name" value="Multidrug efflux transporter AcrB pore domain, PN1, PN2, PC1 and PC2 subdomains"/>
    <property type="match status" value="1"/>
</dbReference>
<dbReference type="PANTHER" id="PTHR32063:SF14">
    <property type="entry name" value="BLL4319 PROTEIN"/>
    <property type="match status" value="1"/>
</dbReference>
<dbReference type="Gene3D" id="3.30.2090.10">
    <property type="entry name" value="Multidrug efflux transporter AcrB TolC docking domain, DN and DC subdomains"/>
    <property type="match status" value="1"/>
</dbReference>
<dbReference type="SUPFAM" id="SSF82714">
    <property type="entry name" value="Multidrug efflux transporter AcrB TolC docking domain, DN and DC subdomains"/>
    <property type="match status" value="1"/>
</dbReference>
<comment type="caution">
    <text evidence="1">The sequence shown here is derived from an EMBL/GenBank/DDBJ whole genome shotgun (WGS) entry which is preliminary data.</text>
</comment>
<organism evidence="1 2">
    <name type="scientific">Bowmanella dokdonensis</name>
    <dbReference type="NCBI Taxonomy" id="751969"/>
    <lineage>
        <taxon>Bacteria</taxon>
        <taxon>Pseudomonadati</taxon>
        <taxon>Pseudomonadota</taxon>
        <taxon>Gammaproteobacteria</taxon>
        <taxon>Alteromonadales</taxon>
        <taxon>Alteromonadaceae</taxon>
        <taxon>Bowmanella</taxon>
    </lineage>
</organism>
<reference evidence="1" key="1">
    <citation type="submission" date="2021-03" db="EMBL/GenBank/DDBJ databases">
        <title>novel species isolated from a fishpond in China.</title>
        <authorList>
            <person name="Lu H."/>
            <person name="Cai Z."/>
        </authorList>
    </citation>
    <scope>NUCLEOTIDE SEQUENCE</scope>
    <source>
        <strain evidence="1">JCM 30855</strain>
    </source>
</reference>
<proteinExistence type="predicted"/>
<name>A0A939DSF5_9ALTE</name>
<keyword evidence="2" id="KW-1185">Reference proteome</keyword>
<feature type="non-terminal residue" evidence="1">
    <location>
        <position position="113"/>
    </location>
</feature>
<feature type="non-terminal residue" evidence="1">
    <location>
        <position position="1"/>
    </location>
</feature>
<dbReference type="Gene3D" id="3.30.70.1440">
    <property type="entry name" value="Multidrug efflux transporter AcrB pore domain"/>
    <property type="match status" value="1"/>
</dbReference>
<dbReference type="GO" id="GO:0005886">
    <property type="term" value="C:plasma membrane"/>
    <property type="evidence" value="ECO:0007669"/>
    <property type="project" value="TreeGrafter"/>
</dbReference>
<dbReference type="Proteomes" id="UP000664654">
    <property type="component" value="Unassembled WGS sequence"/>
</dbReference>
<sequence length="113" mass="12882">MLGQRRVSTYLDRGQEYYVIMEGNKEDYRSPQSIENLYVRSKRSGLLIPLDNLLTFEEGATSSTLNRYNRMRSITITANLADGYTLGEALTFLNQVVEEEVSDTIAVDYRGES</sequence>
<accession>A0A939DSF5</accession>
<dbReference type="EMBL" id="JAFKCV010000210">
    <property type="protein sequence ID" value="MBN7827962.1"/>
    <property type="molecule type" value="Genomic_DNA"/>
</dbReference>
<evidence type="ECO:0000313" key="2">
    <source>
        <dbReference type="Proteomes" id="UP000664654"/>
    </source>
</evidence>
<dbReference type="PANTHER" id="PTHR32063">
    <property type="match status" value="1"/>
</dbReference>
<gene>
    <name evidence="1" type="ORF">J0A66_22270</name>
</gene>
<dbReference type="InterPro" id="IPR027463">
    <property type="entry name" value="AcrB_DN_DC_subdom"/>
</dbReference>
<evidence type="ECO:0000313" key="1">
    <source>
        <dbReference type="EMBL" id="MBN7827962.1"/>
    </source>
</evidence>
<dbReference type="GO" id="GO:0042910">
    <property type="term" value="F:xenobiotic transmembrane transporter activity"/>
    <property type="evidence" value="ECO:0007669"/>
    <property type="project" value="TreeGrafter"/>
</dbReference>
<dbReference type="RefSeq" id="WP_206576013.1">
    <property type="nucleotide sequence ID" value="NZ_JAFKCV010000210.1"/>
</dbReference>